<protein>
    <submittedName>
        <fullName evidence="1">Uncharacterized protein</fullName>
    </submittedName>
</protein>
<evidence type="ECO:0000313" key="1">
    <source>
        <dbReference type="EMBL" id="QDS94239.1"/>
    </source>
</evidence>
<evidence type="ECO:0000313" key="2">
    <source>
        <dbReference type="Proteomes" id="UP000320672"/>
    </source>
</evidence>
<keyword evidence="2" id="KW-1185">Reference proteome</keyword>
<dbReference type="Proteomes" id="UP000320672">
    <property type="component" value="Chromosome"/>
</dbReference>
<sequence length="66" mass="7287">MDSDVFATVAKALIRYGMAAMSEDFHAVRWIRANVMAPCGVASQLNFMPMTAIVGPDGKQMERSHR</sequence>
<name>A0A517MH92_9BACT</name>
<organism evidence="1 2">
    <name type="scientific">Roseimaritima multifibrata</name>
    <dbReference type="NCBI Taxonomy" id="1930274"/>
    <lineage>
        <taxon>Bacteria</taxon>
        <taxon>Pseudomonadati</taxon>
        <taxon>Planctomycetota</taxon>
        <taxon>Planctomycetia</taxon>
        <taxon>Pirellulales</taxon>
        <taxon>Pirellulaceae</taxon>
        <taxon>Roseimaritima</taxon>
    </lineage>
</organism>
<dbReference type="EMBL" id="CP036262">
    <property type="protein sequence ID" value="QDS94239.1"/>
    <property type="molecule type" value="Genomic_DNA"/>
</dbReference>
<proteinExistence type="predicted"/>
<gene>
    <name evidence="1" type="ORF">FF011L_30180</name>
</gene>
<dbReference type="AlphaFoldDB" id="A0A517MH92"/>
<dbReference type="KEGG" id="rml:FF011L_30180"/>
<dbReference type="RefSeq" id="WP_145352252.1">
    <property type="nucleotide sequence ID" value="NZ_CP036262.1"/>
</dbReference>
<reference evidence="1 2" key="1">
    <citation type="submission" date="2019-02" db="EMBL/GenBank/DDBJ databases">
        <title>Deep-cultivation of Planctomycetes and their phenomic and genomic characterization uncovers novel biology.</title>
        <authorList>
            <person name="Wiegand S."/>
            <person name="Jogler M."/>
            <person name="Boedeker C."/>
            <person name="Pinto D."/>
            <person name="Vollmers J."/>
            <person name="Rivas-Marin E."/>
            <person name="Kohn T."/>
            <person name="Peeters S.H."/>
            <person name="Heuer A."/>
            <person name="Rast P."/>
            <person name="Oberbeckmann S."/>
            <person name="Bunk B."/>
            <person name="Jeske O."/>
            <person name="Meyerdierks A."/>
            <person name="Storesund J.E."/>
            <person name="Kallscheuer N."/>
            <person name="Luecker S."/>
            <person name="Lage O.M."/>
            <person name="Pohl T."/>
            <person name="Merkel B.J."/>
            <person name="Hornburger P."/>
            <person name="Mueller R.-W."/>
            <person name="Bruemmer F."/>
            <person name="Labrenz M."/>
            <person name="Spormann A.M."/>
            <person name="Op den Camp H."/>
            <person name="Overmann J."/>
            <person name="Amann R."/>
            <person name="Jetten M.S.M."/>
            <person name="Mascher T."/>
            <person name="Medema M.H."/>
            <person name="Devos D.P."/>
            <person name="Kaster A.-K."/>
            <person name="Ovreas L."/>
            <person name="Rohde M."/>
            <person name="Galperin M.Y."/>
            <person name="Jogler C."/>
        </authorList>
    </citation>
    <scope>NUCLEOTIDE SEQUENCE [LARGE SCALE GENOMIC DNA]</scope>
    <source>
        <strain evidence="1 2">FF011L</strain>
    </source>
</reference>
<accession>A0A517MH92</accession>